<sequence length="40" mass="4945">MQNIKDLYYEMRTNNLRKDNTYDTDAYKGVMRTNVVYMKF</sequence>
<organism evidence="1 2">
    <name type="scientific">Izhakiella capsodis</name>
    <dbReference type="NCBI Taxonomy" id="1367852"/>
    <lineage>
        <taxon>Bacteria</taxon>
        <taxon>Pseudomonadati</taxon>
        <taxon>Pseudomonadota</taxon>
        <taxon>Gammaproteobacteria</taxon>
        <taxon>Enterobacterales</taxon>
        <taxon>Erwiniaceae</taxon>
        <taxon>Izhakiella</taxon>
    </lineage>
</organism>
<dbReference type="AlphaFoldDB" id="A0A1I4VA56"/>
<proteinExistence type="predicted"/>
<dbReference type="EMBL" id="FOVC01000001">
    <property type="protein sequence ID" value="SFM98075.1"/>
    <property type="molecule type" value="Genomic_DNA"/>
</dbReference>
<accession>A0A1I4VA56</accession>
<reference evidence="2" key="1">
    <citation type="submission" date="2016-10" db="EMBL/GenBank/DDBJ databases">
        <authorList>
            <person name="Varghese N."/>
            <person name="Submissions S."/>
        </authorList>
    </citation>
    <scope>NUCLEOTIDE SEQUENCE [LARGE SCALE GENOMIC DNA]</scope>
    <source>
        <strain evidence="2">N6PO6</strain>
    </source>
</reference>
<protein>
    <submittedName>
        <fullName evidence="1">Uncharacterized protein</fullName>
    </submittedName>
</protein>
<dbReference type="Proteomes" id="UP000242222">
    <property type="component" value="Unassembled WGS sequence"/>
</dbReference>
<name>A0A1I4VA56_9GAMM</name>
<keyword evidence="2" id="KW-1185">Reference proteome</keyword>
<evidence type="ECO:0000313" key="2">
    <source>
        <dbReference type="Proteomes" id="UP000242222"/>
    </source>
</evidence>
<gene>
    <name evidence="1" type="ORF">SAMN05216516_101641</name>
</gene>
<evidence type="ECO:0000313" key="1">
    <source>
        <dbReference type="EMBL" id="SFM98075.1"/>
    </source>
</evidence>